<dbReference type="HOGENOM" id="CLU_122254_0_0_6"/>
<dbReference type="STRING" id="262668.GCA_000931715_02890"/>
<accession>N9DZX7</accession>
<keyword evidence="2" id="KW-1185">Reference proteome</keyword>
<dbReference type="eggNOG" id="ENOG5031RJD">
    <property type="taxonomic scope" value="Bacteria"/>
</dbReference>
<dbReference type="RefSeq" id="WP_005062090.1">
    <property type="nucleotide sequence ID" value="NZ_KB849766.1"/>
</dbReference>
<dbReference type="AlphaFoldDB" id="N9DZX7"/>
<dbReference type="GeneID" id="29857919"/>
<reference evidence="1 2" key="1">
    <citation type="submission" date="2013-02" db="EMBL/GenBank/DDBJ databases">
        <title>The Genome Sequence of Acinetobacter beijerinckii CIP 110307.</title>
        <authorList>
            <consortium name="The Broad Institute Genome Sequencing Platform"/>
            <consortium name="The Broad Institute Genome Sequencing Center for Infectious Disease"/>
            <person name="Cerqueira G."/>
            <person name="Feldgarden M."/>
            <person name="Courvalin P."/>
            <person name="Perichon B."/>
            <person name="Grillot-Courvalin C."/>
            <person name="Clermont D."/>
            <person name="Rocha E."/>
            <person name="Yoon E.-J."/>
            <person name="Nemec A."/>
            <person name="Walker B."/>
            <person name="Young S.K."/>
            <person name="Zeng Q."/>
            <person name="Gargeya S."/>
            <person name="Fitzgerald M."/>
            <person name="Haas B."/>
            <person name="Abouelleil A."/>
            <person name="Alvarado L."/>
            <person name="Arachchi H.M."/>
            <person name="Berlin A.M."/>
            <person name="Chapman S.B."/>
            <person name="Dewar J."/>
            <person name="Goldberg J."/>
            <person name="Griggs A."/>
            <person name="Gujja S."/>
            <person name="Hansen M."/>
            <person name="Howarth C."/>
            <person name="Imamovic A."/>
            <person name="Larimer J."/>
            <person name="McCowan C."/>
            <person name="Murphy C."/>
            <person name="Neiman D."/>
            <person name="Pearson M."/>
            <person name="Priest M."/>
            <person name="Roberts A."/>
            <person name="Saif S."/>
            <person name="Shea T."/>
            <person name="Sisk P."/>
            <person name="Sykes S."/>
            <person name="Wortman J."/>
            <person name="Nusbaum C."/>
            <person name="Birren B."/>
        </authorList>
    </citation>
    <scope>NUCLEOTIDE SEQUENCE [LARGE SCALE GENOMIC DNA]</scope>
    <source>
        <strain evidence="1 2">CIP 110307</strain>
    </source>
</reference>
<organism evidence="1 2">
    <name type="scientific">Acinetobacter beijerinckii CIP 110307</name>
    <dbReference type="NCBI Taxonomy" id="1217648"/>
    <lineage>
        <taxon>Bacteria</taxon>
        <taxon>Pseudomonadati</taxon>
        <taxon>Pseudomonadota</taxon>
        <taxon>Gammaproteobacteria</taxon>
        <taxon>Moraxellales</taxon>
        <taxon>Moraxellaceae</taxon>
        <taxon>Acinetobacter</taxon>
    </lineage>
</organism>
<proteinExistence type="predicted"/>
<evidence type="ECO:0000313" key="1">
    <source>
        <dbReference type="EMBL" id="ENW03768.1"/>
    </source>
</evidence>
<comment type="caution">
    <text evidence="1">The sequence shown here is derived from an EMBL/GenBank/DDBJ whole genome shotgun (WGS) entry which is preliminary data.</text>
</comment>
<dbReference type="EMBL" id="APQL01000010">
    <property type="protein sequence ID" value="ENW03768.1"/>
    <property type="molecule type" value="Genomic_DNA"/>
</dbReference>
<evidence type="ECO:0000313" key="2">
    <source>
        <dbReference type="Proteomes" id="UP000017670"/>
    </source>
</evidence>
<dbReference type="Proteomes" id="UP000017670">
    <property type="component" value="Unassembled WGS sequence"/>
</dbReference>
<name>N9DZX7_9GAMM</name>
<protein>
    <submittedName>
        <fullName evidence="1">Uncharacterized protein</fullName>
    </submittedName>
</protein>
<sequence>MIGAVFRSDNQSIKVTALNEFLLLDGHFSHQMIRKELQDIGHPSSVVIIFKILEQDFKRFKYTASDDGAIAKWFSHALADIGTDEAFELLRKYAKSENREIANEMQYRLRRIAEDNSSRNQPPNKNKINIFKRFLSFMQKL</sequence>
<dbReference type="PATRIC" id="fig|1217648.3.peg.2661"/>
<gene>
    <name evidence="1" type="ORF">F933_02737</name>
</gene>